<dbReference type="RefSeq" id="WP_099064165.1">
    <property type="nucleotide sequence ID" value="NZ_CBCPHK010000020.1"/>
</dbReference>
<dbReference type="Proteomes" id="UP000596176">
    <property type="component" value="Chromosome"/>
</dbReference>
<organism evidence="2 3">
    <name type="scientific">Serratia proteamaculans</name>
    <dbReference type="NCBI Taxonomy" id="28151"/>
    <lineage>
        <taxon>Bacteria</taxon>
        <taxon>Pseudomonadati</taxon>
        <taxon>Pseudomonadota</taxon>
        <taxon>Gammaproteobacteria</taxon>
        <taxon>Enterobacterales</taxon>
        <taxon>Yersiniaceae</taxon>
        <taxon>Serratia</taxon>
    </lineage>
</organism>
<dbReference type="EMBL" id="CP068391">
    <property type="protein sequence ID" value="QQX53798.1"/>
    <property type="molecule type" value="Genomic_DNA"/>
</dbReference>
<feature type="region of interest" description="Disordered" evidence="1">
    <location>
        <begin position="55"/>
        <end position="78"/>
    </location>
</feature>
<sequence length="78" mass="8902">MTVLRHFVEALHNLERNNIGWHRWQGGNYRDHVLFIQELKMLIIRLYSGPVFVGDEEEQDNDTTTDAEDAAAAGSFAA</sequence>
<dbReference type="AlphaFoldDB" id="A0A7U0N7D8"/>
<feature type="compositionally biased region" description="Acidic residues" evidence="1">
    <location>
        <begin position="55"/>
        <end position="69"/>
    </location>
</feature>
<evidence type="ECO:0000313" key="2">
    <source>
        <dbReference type="EMBL" id="QQX53798.1"/>
    </source>
</evidence>
<protein>
    <submittedName>
        <fullName evidence="2">Uncharacterized protein</fullName>
    </submittedName>
</protein>
<accession>A0A7U0N7D8</accession>
<name>A0A7U0N7D8_SERPR</name>
<gene>
    <name evidence="2" type="ORF">JKX24_01830</name>
</gene>
<proteinExistence type="predicted"/>
<reference evidence="2 3" key="1">
    <citation type="submission" date="2021-01" db="EMBL/GenBank/DDBJ databases">
        <title>Chromosome sequence of Serratia proteamaculans strain 94 rif-r, isolated from spoiled beef.</title>
        <authorList>
            <person name="Zaytseva Y.V."/>
            <person name="Iablokov S.N."/>
            <person name="Klyukina A."/>
        </authorList>
    </citation>
    <scope>NUCLEOTIDE SEQUENCE [LARGE SCALE GENOMIC DNA]</scope>
    <source>
        <strain evidence="2 3">94 rif-r</strain>
    </source>
</reference>
<evidence type="ECO:0000256" key="1">
    <source>
        <dbReference type="SAM" id="MobiDB-lite"/>
    </source>
</evidence>
<evidence type="ECO:0000313" key="3">
    <source>
        <dbReference type="Proteomes" id="UP000596176"/>
    </source>
</evidence>